<dbReference type="PROSITE" id="PS50206">
    <property type="entry name" value="RHODANESE_3"/>
    <property type="match status" value="2"/>
</dbReference>
<evidence type="ECO:0000256" key="4">
    <source>
        <dbReference type="SAM" id="Phobius"/>
    </source>
</evidence>
<dbReference type="EMBL" id="CAJFCW020000005">
    <property type="protein sequence ID" value="CAG9120178.1"/>
    <property type="molecule type" value="Genomic_DNA"/>
</dbReference>
<dbReference type="Gene3D" id="3.40.250.10">
    <property type="entry name" value="Rhodanese-like domain"/>
    <property type="match status" value="2"/>
</dbReference>
<evidence type="ECO:0000313" key="6">
    <source>
        <dbReference type="EMBL" id="CAD5224769.1"/>
    </source>
</evidence>
<proteinExistence type="predicted"/>
<keyword evidence="4" id="KW-0472">Membrane</keyword>
<keyword evidence="2" id="KW-0677">Repeat</keyword>
<dbReference type="Pfam" id="PF00581">
    <property type="entry name" value="Rhodanese"/>
    <property type="match status" value="2"/>
</dbReference>
<feature type="region of interest" description="Disordered" evidence="3">
    <location>
        <begin position="1"/>
        <end position="77"/>
    </location>
</feature>
<feature type="compositionally biased region" description="Polar residues" evidence="3">
    <location>
        <begin position="114"/>
        <end position="126"/>
    </location>
</feature>
<keyword evidence="7" id="KW-1185">Reference proteome</keyword>
<keyword evidence="4" id="KW-0812">Transmembrane</keyword>
<gene>
    <name evidence="6" type="ORF">BOKJ2_LOCUS11244</name>
</gene>
<organism evidence="6 7">
    <name type="scientific">Bursaphelenchus okinawaensis</name>
    <dbReference type="NCBI Taxonomy" id="465554"/>
    <lineage>
        <taxon>Eukaryota</taxon>
        <taxon>Metazoa</taxon>
        <taxon>Ecdysozoa</taxon>
        <taxon>Nematoda</taxon>
        <taxon>Chromadorea</taxon>
        <taxon>Rhabditida</taxon>
        <taxon>Tylenchina</taxon>
        <taxon>Tylenchomorpha</taxon>
        <taxon>Aphelenchoidea</taxon>
        <taxon>Aphelenchoididae</taxon>
        <taxon>Bursaphelenchus</taxon>
    </lineage>
</organism>
<keyword evidence="4" id="KW-1133">Transmembrane helix</keyword>
<evidence type="ECO:0000313" key="7">
    <source>
        <dbReference type="Proteomes" id="UP000614601"/>
    </source>
</evidence>
<dbReference type="InterPro" id="IPR001763">
    <property type="entry name" value="Rhodanese-like_dom"/>
</dbReference>
<protein>
    <recommendedName>
        <fullName evidence="5">Rhodanese domain-containing protein</fullName>
    </recommendedName>
</protein>
<name>A0A811LBY9_9BILA</name>
<dbReference type="AlphaFoldDB" id="A0A811LBY9"/>
<feature type="domain" description="Rhodanese" evidence="5">
    <location>
        <begin position="234"/>
        <end position="334"/>
    </location>
</feature>
<evidence type="ECO:0000256" key="3">
    <source>
        <dbReference type="SAM" id="MobiDB-lite"/>
    </source>
</evidence>
<dbReference type="CDD" id="cd01448">
    <property type="entry name" value="TST_Repeat_1"/>
    <property type="match status" value="1"/>
</dbReference>
<feature type="domain" description="Rhodanese" evidence="5">
    <location>
        <begin position="396"/>
        <end position="481"/>
    </location>
</feature>
<dbReference type="SMART" id="SM00450">
    <property type="entry name" value="RHOD"/>
    <property type="match status" value="2"/>
</dbReference>
<dbReference type="Proteomes" id="UP000783686">
    <property type="component" value="Unassembled WGS sequence"/>
</dbReference>
<comment type="caution">
    <text evidence="6">The sequence shown here is derived from an EMBL/GenBank/DDBJ whole genome shotgun (WGS) entry which is preliminary data.</text>
</comment>
<dbReference type="InterPro" id="IPR045078">
    <property type="entry name" value="TST/MPST-like"/>
</dbReference>
<feature type="transmembrane region" description="Helical" evidence="4">
    <location>
        <begin position="151"/>
        <end position="173"/>
    </location>
</feature>
<dbReference type="GO" id="GO:0005739">
    <property type="term" value="C:mitochondrion"/>
    <property type="evidence" value="ECO:0007669"/>
    <property type="project" value="TreeGrafter"/>
</dbReference>
<dbReference type="SUPFAM" id="SSF52821">
    <property type="entry name" value="Rhodanese/Cell cycle control phosphatase"/>
    <property type="match status" value="2"/>
</dbReference>
<evidence type="ECO:0000256" key="2">
    <source>
        <dbReference type="ARBA" id="ARBA00022737"/>
    </source>
</evidence>
<sequence>MQPYGTSGRHKEAYSTSGRNKEPYSTSGMNKTPYGTAGRNTEAFGASGRSTEAFGTSGKKHKVYEDRVRSPPESYCTVEDQRRNHEYEDYNYGSYYEEPPALPKRNRPPAVPSSVHSLSPRSLPTPLAHSTLQRLHYPEDRRKQDSCSKSGMVGAGFVVITLVTIVAVVLVLWHAQAKMAHNVEEVEDKSTQRLIQNDVTTVKSPQAVRSEFVISPNYLVTLIITKRKVCLFEVTNSEAKQSEEDFIEEHIQSAQLLYFSNLSHSGVPVHPLQFQRHIRRLGVDEDCHVVLYDRGQVIWSTYAFWIFKLFGHEKLSVLNGGFAEWKMLSTRPKTLYKLDKGPSPVLSSGNFKARWDSDLIMTFDDVIVNFDERTHDIVDAQNEDEYNGKIDGAVFGHMRGSVNIPIDAVYDWHNNTWPSDYHQREFFTSKGLNTSRPVFIYDGTSLRSTMVWFALERLRYQASIYFGSWPEFVIRAPDILKILPDGAMTP</sequence>
<keyword evidence="1" id="KW-0808">Transferase</keyword>
<dbReference type="Proteomes" id="UP000614601">
    <property type="component" value="Unassembled WGS sequence"/>
</dbReference>
<dbReference type="GO" id="GO:0004792">
    <property type="term" value="F:thiosulfate-cyanide sulfurtransferase activity"/>
    <property type="evidence" value="ECO:0007669"/>
    <property type="project" value="TreeGrafter"/>
</dbReference>
<dbReference type="OrthoDB" id="270167at2759"/>
<feature type="region of interest" description="Disordered" evidence="3">
    <location>
        <begin position="97"/>
        <end position="126"/>
    </location>
</feature>
<accession>A0A811LBY9</accession>
<feature type="compositionally biased region" description="Polar residues" evidence="3">
    <location>
        <begin position="14"/>
        <end position="30"/>
    </location>
</feature>
<evidence type="ECO:0000259" key="5">
    <source>
        <dbReference type="PROSITE" id="PS50206"/>
    </source>
</evidence>
<reference evidence="6" key="1">
    <citation type="submission" date="2020-09" db="EMBL/GenBank/DDBJ databases">
        <authorList>
            <person name="Kikuchi T."/>
        </authorList>
    </citation>
    <scope>NUCLEOTIDE SEQUENCE</scope>
    <source>
        <strain evidence="6">SH1</strain>
    </source>
</reference>
<dbReference type="EMBL" id="CAJFDH010000005">
    <property type="protein sequence ID" value="CAD5224769.1"/>
    <property type="molecule type" value="Genomic_DNA"/>
</dbReference>
<dbReference type="InterPro" id="IPR036873">
    <property type="entry name" value="Rhodanese-like_dom_sf"/>
</dbReference>
<evidence type="ECO:0000256" key="1">
    <source>
        <dbReference type="ARBA" id="ARBA00022679"/>
    </source>
</evidence>
<dbReference type="PANTHER" id="PTHR11364:SF30">
    <property type="entry name" value="RHODANESE DOMAIN-CONTAINING PROTEIN"/>
    <property type="match status" value="1"/>
</dbReference>
<dbReference type="PANTHER" id="PTHR11364">
    <property type="entry name" value="THIOSULFATE SULFERTANSFERASE"/>
    <property type="match status" value="1"/>
</dbReference>